<feature type="non-terminal residue" evidence="1">
    <location>
        <position position="1"/>
    </location>
</feature>
<evidence type="ECO:0000313" key="2">
    <source>
        <dbReference type="Proteomes" id="UP000789525"/>
    </source>
</evidence>
<name>A0ACA9R6L4_9GLOM</name>
<dbReference type="Proteomes" id="UP000789525">
    <property type="component" value="Unassembled WGS sequence"/>
</dbReference>
<keyword evidence="2" id="KW-1185">Reference proteome</keyword>
<accession>A0ACA9R6L4</accession>
<sequence>VSTLRHSLVAFVVVVAGHVECFGGASCGKDKSRTIRGPTRLLRSSGPFQELASTL</sequence>
<comment type="caution">
    <text evidence="1">The sequence shown here is derived from an EMBL/GenBank/DDBJ whole genome shotgun (WGS) entry which is preliminary data.</text>
</comment>
<evidence type="ECO:0000313" key="1">
    <source>
        <dbReference type="EMBL" id="CAG8778523.1"/>
    </source>
</evidence>
<gene>
    <name evidence="1" type="ORF">ACOLOM_LOCUS14214</name>
</gene>
<organism evidence="1 2">
    <name type="scientific">Acaulospora colombiana</name>
    <dbReference type="NCBI Taxonomy" id="27376"/>
    <lineage>
        <taxon>Eukaryota</taxon>
        <taxon>Fungi</taxon>
        <taxon>Fungi incertae sedis</taxon>
        <taxon>Mucoromycota</taxon>
        <taxon>Glomeromycotina</taxon>
        <taxon>Glomeromycetes</taxon>
        <taxon>Diversisporales</taxon>
        <taxon>Acaulosporaceae</taxon>
        <taxon>Acaulospora</taxon>
    </lineage>
</organism>
<proteinExistence type="predicted"/>
<protein>
    <submittedName>
        <fullName evidence="1">1140_t:CDS:1</fullName>
    </submittedName>
</protein>
<dbReference type="EMBL" id="CAJVPT010069807">
    <property type="protein sequence ID" value="CAG8778523.1"/>
    <property type="molecule type" value="Genomic_DNA"/>
</dbReference>
<reference evidence="1" key="1">
    <citation type="submission" date="2021-06" db="EMBL/GenBank/DDBJ databases">
        <authorList>
            <person name="Kallberg Y."/>
            <person name="Tangrot J."/>
            <person name="Rosling A."/>
        </authorList>
    </citation>
    <scope>NUCLEOTIDE SEQUENCE</scope>
    <source>
        <strain evidence="1">CL356</strain>
    </source>
</reference>